<gene>
    <name evidence="8" type="ORF">KMW28_26255</name>
</gene>
<feature type="signal peptide" evidence="5">
    <location>
        <begin position="1"/>
        <end position="19"/>
    </location>
</feature>
<dbReference type="GO" id="GO:0016798">
    <property type="term" value="F:hydrolase activity, acting on glycosyl bonds"/>
    <property type="evidence" value="ECO:0007669"/>
    <property type="project" value="UniProtKB-KW"/>
</dbReference>
<dbReference type="Pfam" id="PF00251">
    <property type="entry name" value="Glyco_hydro_32N"/>
    <property type="match status" value="1"/>
</dbReference>
<feature type="domain" description="Glycosyl hydrolase family 32 N-terminal" evidence="6">
    <location>
        <begin position="76"/>
        <end position="224"/>
    </location>
</feature>
<organism evidence="8 9">
    <name type="scientific">Flammeovirga yaeyamensis</name>
    <dbReference type="NCBI Taxonomy" id="367791"/>
    <lineage>
        <taxon>Bacteria</taxon>
        <taxon>Pseudomonadati</taxon>
        <taxon>Bacteroidota</taxon>
        <taxon>Cytophagia</taxon>
        <taxon>Cytophagales</taxon>
        <taxon>Flammeovirgaceae</taxon>
        <taxon>Flammeovirga</taxon>
    </lineage>
</organism>
<feature type="chain" id="PRO_5044004702" evidence="5">
    <location>
        <begin position="20"/>
        <end position="505"/>
    </location>
</feature>
<dbReference type="CDD" id="cd08992">
    <property type="entry name" value="GH117"/>
    <property type="match status" value="1"/>
</dbReference>
<evidence type="ECO:0000313" key="8">
    <source>
        <dbReference type="EMBL" id="QWG04400.1"/>
    </source>
</evidence>
<keyword evidence="9" id="KW-1185">Reference proteome</keyword>
<name>A0AAX1NDM0_9BACT</name>
<feature type="domain" description="Secretion system C-terminal sorting" evidence="7">
    <location>
        <begin position="432"/>
        <end position="495"/>
    </location>
</feature>
<evidence type="ECO:0000256" key="1">
    <source>
        <dbReference type="ARBA" id="ARBA00009902"/>
    </source>
</evidence>
<evidence type="ECO:0000256" key="5">
    <source>
        <dbReference type="SAM" id="SignalP"/>
    </source>
</evidence>
<evidence type="ECO:0000259" key="7">
    <source>
        <dbReference type="Pfam" id="PF18962"/>
    </source>
</evidence>
<evidence type="ECO:0000256" key="2">
    <source>
        <dbReference type="ARBA" id="ARBA00022801"/>
    </source>
</evidence>
<dbReference type="Pfam" id="PF18962">
    <property type="entry name" value="Por_Secre_tail"/>
    <property type="match status" value="1"/>
</dbReference>
<proteinExistence type="inferred from homology"/>
<dbReference type="RefSeq" id="WP_169663863.1">
    <property type="nucleotide sequence ID" value="NZ_CP076133.1"/>
</dbReference>
<feature type="compositionally biased region" description="Polar residues" evidence="4">
    <location>
        <begin position="418"/>
        <end position="427"/>
    </location>
</feature>
<dbReference type="SUPFAM" id="SSF75005">
    <property type="entry name" value="Arabinanase/levansucrase/invertase"/>
    <property type="match status" value="1"/>
</dbReference>
<dbReference type="NCBIfam" id="TIGR04183">
    <property type="entry name" value="Por_Secre_tail"/>
    <property type="match status" value="1"/>
</dbReference>
<dbReference type="Gene3D" id="2.115.10.20">
    <property type="entry name" value="Glycosyl hydrolase domain, family 43"/>
    <property type="match status" value="1"/>
</dbReference>
<dbReference type="AlphaFoldDB" id="A0AAX1NDM0"/>
<evidence type="ECO:0000256" key="4">
    <source>
        <dbReference type="SAM" id="MobiDB-lite"/>
    </source>
</evidence>
<dbReference type="InterPro" id="IPR051795">
    <property type="entry name" value="Glycosyl_Hydrlase_43"/>
</dbReference>
<dbReference type="Proteomes" id="UP000678679">
    <property type="component" value="Chromosome 2"/>
</dbReference>
<keyword evidence="5" id="KW-0732">Signal</keyword>
<dbReference type="InterPro" id="IPR013148">
    <property type="entry name" value="Glyco_hydro_32_N"/>
</dbReference>
<dbReference type="KEGG" id="fya:KMW28_26255"/>
<dbReference type="PANTHER" id="PTHR42812:SF12">
    <property type="entry name" value="BETA-XYLOSIDASE-RELATED"/>
    <property type="match status" value="1"/>
</dbReference>
<sequence length="505" mass="56764">MKLLPLLFLTFLMCNITYAQNKKTASTKSSATLRLEQYAQNGNCDVNIPNNPEWNIAFNRYDLQGDLAPNNYYTRRDPSSVIKVEGKYYVWYSYSLTDAPGKEAPWDYNDLYYATSTDGWTWEEQGLAVGRGPEGSFDHRSAFTTEIFYHEKKFYLVYQAAKDLEGIYDKNTIAMAYADSPDGPWTKVPEPLVAPTTDADGPFFDDNAVHDPCILHFNNKFYLYYKGEGSEEPICGVGVWGLNKQVKWGVAIADNPTGPYVKSPQNPITNTGHEVCVWNSENGVALMLHQDGPEYGTVQYAEDGVNFEIKGKVNDFVLQDYSSDYPEAAGLYRPVTDDKSPVTGVSWGICHTLTRSGGKFWMYLRRFESKDKSIIVDDSDNEGIVLTDEIPEQPVEPEEPEPEPEEPSEPEVPGDGETPTSVGKTSSSLLNVYPNPVDQSLYLEGIIAGIYDFEIRSIVGQIVKQNQFDTDNKMINVSNLTSGLYFLSLMNHTTNDFYKSSFLKN</sequence>
<evidence type="ECO:0000256" key="3">
    <source>
        <dbReference type="ARBA" id="ARBA00023295"/>
    </source>
</evidence>
<reference evidence="8 9" key="1">
    <citation type="submission" date="2021-05" db="EMBL/GenBank/DDBJ databases">
        <title>Comparative genomic studies on the polysaccharide-degrading batcterial strains of the Flammeovirga genus.</title>
        <authorList>
            <person name="Zewei F."/>
            <person name="Zheng Z."/>
            <person name="Yu L."/>
            <person name="Ruyue G."/>
            <person name="Yanhong M."/>
            <person name="Yuanyuan C."/>
            <person name="Jingyan G."/>
            <person name="Wenjun H."/>
        </authorList>
    </citation>
    <scope>NUCLEOTIDE SEQUENCE [LARGE SCALE GENOMIC DNA]</scope>
    <source>
        <strain evidence="8 9">NBRC:100898</strain>
    </source>
</reference>
<dbReference type="EMBL" id="CP076133">
    <property type="protein sequence ID" value="QWG04400.1"/>
    <property type="molecule type" value="Genomic_DNA"/>
</dbReference>
<dbReference type="InterPro" id="IPR026444">
    <property type="entry name" value="Secre_tail"/>
</dbReference>
<feature type="region of interest" description="Disordered" evidence="4">
    <location>
        <begin position="381"/>
        <end position="427"/>
    </location>
</feature>
<evidence type="ECO:0000259" key="6">
    <source>
        <dbReference type="Pfam" id="PF00251"/>
    </source>
</evidence>
<feature type="compositionally biased region" description="Acidic residues" evidence="4">
    <location>
        <begin position="389"/>
        <end position="414"/>
    </location>
</feature>
<dbReference type="PANTHER" id="PTHR42812">
    <property type="entry name" value="BETA-XYLOSIDASE"/>
    <property type="match status" value="1"/>
</dbReference>
<evidence type="ECO:0000313" key="9">
    <source>
        <dbReference type="Proteomes" id="UP000678679"/>
    </source>
</evidence>
<accession>A0AAX1NDM0</accession>
<comment type="similarity">
    <text evidence="1">Belongs to the glycosyl hydrolase 32 family.</text>
</comment>
<keyword evidence="3" id="KW-0326">Glycosidase</keyword>
<protein>
    <submittedName>
        <fullName evidence="8">Family 43 glycosylhydrolase</fullName>
    </submittedName>
</protein>
<keyword evidence="2" id="KW-0378">Hydrolase</keyword>
<dbReference type="InterPro" id="IPR023296">
    <property type="entry name" value="Glyco_hydro_beta-prop_sf"/>
</dbReference>